<dbReference type="OrthoDB" id="308383at2759"/>
<keyword evidence="8" id="KW-0539">Nucleus</keyword>
<dbReference type="SMART" id="SM00317">
    <property type="entry name" value="SET"/>
    <property type="match status" value="1"/>
</dbReference>
<dbReference type="InterPro" id="IPR001214">
    <property type="entry name" value="SET_dom"/>
</dbReference>
<evidence type="ECO:0000259" key="16">
    <source>
        <dbReference type="PROSITE" id="PS50868"/>
    </source>
</evidence>
<feature type="domain" description="Post-SET" evidence="16">
    <location>
        <begin position="614"/>
        <end position="630"/>
    </location>
</feature>
<dbReference type="Pfam" id="PF00856">
    <property type="entry name" value="SET"/>
    <property type="match status" value="1"/>
</dbReference>
<evidence type="ECO:0000256" key="2">
    <source>
        <dbReference type="ARBA" id="ARBA00012182"/>
    </source>
</evidence>
<evidence type="ECO:0000256" key="13">
    <source>
        <dbReference type="SAM" id="Coils"/>
    </source>
</evidence>
<feature type="domain" description="SET" evidence="15">
    <location>
        <begin position="481"/>
        <end position="605"/>
    </location>
</feature>
<dbReference type="GO" id="GO:0140999">
    <property type="term" value="F:histone H3K4 trimethyltransferase activity"/>
    <property type="evidence" value="ECO:0007669"/>
    <property type="project" value="UniProtKB-EC"/>
</dbReference>
<evidence type="ECO:0000256" key="7">
    <source>
        <dbReference type="ARBA" id="ARBA00022853"/>
    </source>
</evidence>
<proteinExistence type="predicted"/>
<evidence type="ECO:0000313" key="17">
    <source>
        <dbReference type="EMBL" id="PJF17083.1"/>
    </source>
</evidence>
<sequence length="630" mass="71477">MTYDPALHGLIKEKPTYLMGNAIIEGISVDPRSKGFESVPATLKPITFQWDENSKNAPPPSTVLVSGFPSKVISKALLISLIGAALDKEIADQIKDVQLFNGSALLTMEGPAASSQLVRRLCKNGDSWTAVFDADGEKFQKLCRPKPEPQLTPRAADGGIERLKCSRRVPCILIDFSTIPRDVSRRDIERGEAHWHVHLSSQDEVEYSLRWKNDFRWNARSISFTTKSHHEPAKSCDFRDDHILCRSDIHRKTLQDLDGHRKTSQDTDDHRKKSQDADEHRRTSQDMDERKPSATQKELRGNLDAFYRPASQTSSLEIVSTLQSAESVSAEESLLSMPIFNKRHLERKRHEEEAALQVAEEARLQLEQKIAEEEQRRIRKEERKVRKVGVVSKPEAVPSVDTDLRIHKSGSARTEGFYRPVERIVYLENIASQAKPVYDSAEQSSGGSRSNRAQNRRLVSSMDHLSSDLFVKTSAFSVRRKKLVLGRSSIHSWGLFAGEEIETGNMVSEYVGEVIRFTVANIRERRYEMLLRAKGSTDMASSYFFRLDDTLVVDATHKGNLSRFINHSCDPTCVARVIAIDGKQRIVFYARRDIRLGEEITYDYKFPLEDDPEKKIKCLCGTRTCRGTLN</sequence>
<evidence type="ECO:0000259" key="15">
    <source>
        <dbReference type="PROSITE" id="PS50280"/>
    </source>
</evidence>
<feature type="coiled-coil region" evidence="13">
    <location>
        <begin position="342"/>
        <end position="384"/>
    </location>
</feature>
<comment type="catalytic activity">
    <reaction evidence="11">
        <text>N(6)-methyl-L-lysyl(4)-[histone H3] + S-adenosyl-L-methionine = N(6),N(6)-dimethyl-L-lysyl(4)-[histone H3] + S-adenosyl-L-homocysteine + H(+)</text>
        <dbReference type="Rhea" id="RHEA:60268"/>
        <dbReference type="Rhea" id="RHEA-COMP:15540"/>
        <dbReference type="Rhea" id="RHEA-COMP:15543"/>
        <dbReference type="ChEBI" id="CHEBI:15378"/>
        <dbReference type="ChEBI" id="CHEBI:57856"/>
        <dbReference type="ChEBI" id="CHEBI:59789"/>
        <dbReference type="ChEBI" id="CHEBI:61929"/>
        <dbReference type="ChEBI" id="CHEBI:61976"/>
    </reaction>
</comment>
<evidence type="ECO:0000256" key="8">
    <source>
        <dbReference type="ARBA" id="ARBA00023242"/>
    </source>
</evidence>
<dbReference type="Proteomes" id="UP000240830">
    <property type="component" value="Unassembled WGS sequence"/>
</dbReference>
<keyword evidence="13" id="KW-0175">Coiled coil</keyword>
<dbReference type="InterPro" id="IPR024657">
    <property type="entry name" value="COMPASS_Set1_N-SET"/>
</dbReference>
<comment type="subcellular location">
    <subcellularLocation>
        <location evidence="1">Nucleus</location>
    </subcellularLocation>
</comment>
<protein>
    <recommendedName>
        <fullName evidence="3">Histone-lysine N-methyltransferase, H3 lysine-4 specific</fullName>
        <ecNumber evidence="2">2.1.1.354</ecNumber>
    </recommendedName>
    <alternativeName>
        <fullName evidence="9">SET domain-containing protein 1</fullName>
    </alternativeName>
</protein>
<name>A0A2H9TH29_9FUNG</name>
<dbReference type="STRING" id="1246581.A0A2H9TH29"/>
<dbReference type="SUPFAM" id="SSF82199">
    <property type="entry name" value="SET domain"/>
    <property type="match status" value="1"/>
</dbReference>
<dbReference type="GO" id="GO:0032259">
    <property type="term" value="P:methylation"/>
    <property type="evidence" value="ECO:0007669"/>
    <property type="project" value="UniProtKB-KW"/>
</dbReference>
<keyword evidence="5" id="KW-0808">Transferase</keyword>
<evidence type="ECO:0000256" key="10">
    <source>
        <dbReference type="ARBA" id="ARBA00047571"/>
    </source>
</evidence>
<keyword evidence="4" id="KW-0489">Methyltransferase</keyword>
<dbReference type="AlphaFoldDB" id="A0A2H9TH29"/>
<dbReference type="GO" id="GO:0048188">
    <property type="term" value="C:Set1C/COMPASS complex"/>
    <property type="evidence" value="ECO:0007669"/>
    <property type="project" value="TreeGrafter"/>
</dbReference>
<evidence type="ECO:0000256" key="5">
    <source>
        <dbReference type="ARBA" id="ARBA00022679"/>
    </source>
</evidence>
<keyword evidence="6" id="KW-0949">S-adenosyl-L-methionine</keyword>
<dbReference type="SMART" id="SM00508">
    <property type="entry name" value="PostSET"/>
    <property type="match status" value="1"/>
</dbReference>
<dbReference type="PROSITE" id="PS50280">
    <property type="entry name" value="SET"/>
    <property type="match status" value="1"/>
</dbReference>
<dbReference type="SMART" id="SM01291">
    <property type="entry name" value="N-SET"/>
    <property type="match status" value="1"/>
</dbReference>
<dbReference type="InterPro" id="IPR003616">
    <property type="entry name" value="Post-SET_dom"/>
</dbReference>
<dbReference type="InterPro" id="IPR046341">
    <property type="entry name" value="SET_dom_sf"/>
</dbReference>
<evidence type="ECO:0000256" key="4">
    <source>
        <dbReference type="ARBA" id="ARBA00022603"/>
    </source>
</evidence>
<accession>A0A2H9TH29</accession>
<dbReference type="Gene3D" id="2.170.270.10">
    <property type="entry name" value="SET domain"/>
    <property type="match status" value="1"/>
</dbReference>
<keyword evidence="18" id="KW-1185">Reference proteome</keyword>
<comment type="catalytic activity">
    <reaction evidence="10">
        <text>L-lysyl(4)-[histone H3] + 3 S-adenosyl-L-methionine = N(6),N(6),N(6)-trimethyl-L-lysyl(4)-[histone H3] + 3 S-adenosyl-L-homocysteine + 3 H(+)</text>
        <dbReference type="Rhea" id="RHEA:60260"/>
        <dbReference type="Rhea" id="RHEA-COMP:15537"/>
        <dbReference type="Rhea" id="RHEA-COMP:15547"/>
        <dbReference type="ChEBI" id="CHEBI:15378"/>
        <dbReference type="ChEBI" id="CHEBI:29969"/>
        <dbReference type="ChEBI" id="CHEBI:57856"/>
        <dbReference type="ChEBI" id="CHEBI:59789"/>
        <dbReference type="ChEBI" id="CHEBI:61961"/>
        <dbReference type="EC" id="2.1.1.354"/>
    </reaction>
</comment>
<evidence type="ECO:0000256" key="12">
    <source>
        <dbReference type="ARBA" id="ARBA00049129"/>
    </source>
</evidence>
<evidence type="ECO:0000256" key="6">
    <source>
        <dbReference type="ARBA" id="ARBA00022691"/>
    </source>
</evidence>
<dbReference type="EC" id="2.1.1.354" evidence="2"/>
<evidence type="ECO:0000256" key="3">
    <source>
        <dbReference type="ARBA" id="ARBA00015839"/>
    </source>
</evidence>
<reference evidence="17 18" key="1">
    <citation type="submission" date="2016-10" db="EMBL/GenBank/DDBJ databases">
        <title>The genome of Paramicrosporidium saccamoebae is the missing link in understanding Cryptomycota and Microsporidia evolution.</title>
        <authorList>
            <person name="Quandt C.A."/>
            <person name="Beaudet D."/>
            <person name="Corsaro D."/>
            <person name="Michel R."/>
            <person name="Corradi N."/>
            <person name="James T."/>
        </authorList>
    </citation>
    <scope>NUCLEOTIDE SEQUENCE [LARGE SCALE GENOMIC DNA]</scope>
    <source>
        <strain evidence="17 18">KSL3</strain>
    </source>
</reference>
<dbReference type="EMBL" id="MTSL01000191">
    <property type="protein sequence ID" value="PJF17083.1"/>
    <property type="molecule type" value="Genomic_DNA"/>
</dbReference>
<keyword evidence="7" id="KW-0156">Chromatin regulator</keyword>
<comment type="catalytic activity">
    <reaction evidence="12">
        <text>N(6),N(6)-dimethyl-L-lysyl(4)-[histone H3] + S-adenosyl-L-methionine = N(6),N(6),N(6)-trimethyl-L-lysyl(4)-[histone H3] + S-adenosyl-L-homocysteine + H(+)</text>
        <dbReference type="Rhea" id="RHEA:60272"/>
        <dbReference type="Rhea" id="RHEA-COMP:15537"/>
        <dbReference type="Rhea" id="RHEA-COMP:15540"/>
        <dbReference type="ChEBI" id="CHEBI:15378"/>
        <dbReference type="ChEBI" id="CHEBI:57856"/>
        <dbReference type="ChEBI" id="CHEBI:59789"/>
        <dbReference type="ChEBI" id="CHEBI:61961"/>
        <dbReference type="ChEBI" id="CHEBI:61976"/>
    </reaction>
</comment>
<dbReference type="PANTHER" id="PTHR45814:SF2">
    <property type="entry name" value="HISTONE-LYSINE N-METHYLTRANSFERASE SETD1"/>
    <property type="match status" value="1"/>
</dbReference>
<gene>
    <name evidence="17" type="ORF">PSACC_03107</name>
</gene>
<dbReference type="PANTHER" id="PTHR45814">
    <property type="entry name" value="HISTONE-LYSINE N-METHYLTRANSFERASE SETD1"/>
    <property type="match status" value="1"/>
</dbReference>
<evidence type="ECO:0000256" key="11">
    <source>
        <dbReference type="ARBA" id="ARBA00047583"/>
    </source>
</evidence>
<evidence type="ECO:0000313" key="18">
    <source>
        <dbReference type="Proteomes" id="UP000240830"/>
    </source>
</evidence>
<dbReference type="PROSITE" id="PS50868">
    <property type="entry name" value="POST_SET"/>
    <property type="match status" value="1"/>
</dbReference>
<organism evidence="17 18">
    <name type="scientific">Paramicrosporidium saccamoebae</name>
    <dbReference type="NCBI Taxonomy" id="1246581"/>
    <lineage>
        <taxon>Eukaryota</taxon>
        <taxon>Fungi</taxon>
        <taxon>Fungi incertae sedis</taxon>
        <taxon>Cryptomycota</taxon>
        <taxon>Cryptomycota incertae sedis</taxon>
        <taxon>Paramicrosporidium</taxon>
    </lineage>
</organism>
<evidence type="ECO:0000256" key="9">
    <source>
        <dbReference type="ARBA" id="ARBA00030093"/>
    </source>
</evidence>
<evidence type="ECO:0000256" key="14">
    <source>
        <dbReference type="SAM" id="MobiDB-lite"/>
    </source>
</evidence>
<dbReference type="InterPro" id="IPR044570">
    <property type="entry name" value="Set1-like"/>
</dbReference>
<comment type="caution">
    <text evidence="17">The sequence shown here is derived from an EMBL/GenBank/DDBJ whole genome shotgun (WGS) entry which is preliminary data.</text>
</comment>
<feature type="region of interest" description="Disordered" evidence="14">
    <location>
        <begin position="256"/>
        <end position="299"/>
    </location>
</feature>
<evidence type="ECO:0000256" key="1">
    <source>
        <dbReference type="ARBA" id="ARBA00004123"/>
    </source>
</evidence>